<keyword evidence="3" id="KW-1185">Reference proteome</keyword>
<sequence length="79" mass="8872">MKNKVFSFLTLIFLMGSLTSATIYQKPVEDDFGRASDCVRMSRGATLALADFAGEDANGDNFEFYLAIYMTMYETCLEN</sequence>
<dbReference type="STRING" id="49280.A9996_16840"/>
<dbReference type="OrthoDB" id="1203229at2"/>
<dbReference type="RefSeq" id="WP_066437898.1">
    <property type="nucleotide sequence ID" value="NZ_LZRN01000050.1"/>
</dbReference>
<proteinExistence type="predicted"/>
<keyword evidence="1" id="KW-0732">Signal</keyword>
<evidence type="ECO:0000313" key="2">
    <source>
        <dbReference type="EMBL" id="RAJ22999.1"/>
    </source>
</evidence>
<dbReference type="Proteomes" id="UP000248987">
    <property type="component" value="Unassembled WGS sequence"/>
</dbReference>
<evidence type="ECO:0000313" key="3">
    <source>
        <dbReference type="Proteomes" id="UP000248987"/>
    </source>
</evidence>
<feature type="signal peptide" evidence="1">
    <location>
        <begin position="1"/>
        <end position="21"/>
    </location>
</feature>
<evidence type="ECO:0000256" key="1">
    <source>
        <dbReference type="SAM" id="SignalP"/>
    </source>
</evidence>
<protein>
    <submittedName>
        <fullName evidence="2">Uncharacterized protein</fullName>
    </submittedName>
</protein>
<name>A0A1A7QSL5_9FLAO</name>
<feature type="chain" id="PRO_5030025380" evidence="1">
    <location>
        <begin position="22"/>
        <end position="79"/>
    </location>
</feature>
<gene>
    <name evidence="2" type="ORF">LX77_02158</name>
</gene>
<reference evidence="2 3" key="1">
    <citation type="submission" date="2018-06" db="EMBL/GenBank/DDBJ databases">
        <title>Genomic Encyclopedia of Archaeal and Bacterial Type Strains, Phase II (KMG-II): from individual species to whole genera.</title>
        <authorList>
            <person name="Goeker M."/>
        </authorList>
    </citation>
    <scope>NUCLEOTIDE SEQUENCE [LARGE SCALE GENOMIC DNA]</scope>
    <source>
        <strain evidence="2 3">DSM 12408</strain>
    </source>
</reference>
<organism evidence="2 3">
    <name type="scientific">Gelidibacter algens</name>
    <dbReference type="NCBI Taxonomy" id="49280"/>
    <lineage>
        <taxon>Bacteria</taxon>
        <taxon>Pseudomonadati</taxon>
        <taxon>Bacteroidota</taxon>
        <taxon>Flavobacteriia</taxon>
        <taxon>Flavobacteriales</taxon>
        <taxon>Flavobacteriaceae</taxon>
        <taxon>Gelidibacter</taxon>
    </lineage>
</organism>
<accession>A0A1A7QSL5</accession>
<dbReference type="AlphaFoldDB" id="A0A1A7QSL5"/>
<dbReference type="EMBL" id="QLLQ01000007">
    <property type="protein sequence ID" value="RAJ22999.1"/>
    <property type="molecule type" value="Genomic_DNA"/>
</dbReference>
<comment type="caution">
    <text evidence="2">The sequence shown here is derived from an EMBL/GenBank/DDBJ whole genome shotgun (WGS) entry which is preliminary data.</text>
</comment>